<dbReference type="Gene3D" id="1.10.150.50">
    <property type="entry name" value="Transcription Factor, Ets-1"/>
    <property type="match status" value="1"/>
</dbReference>
<reference evidence="2" key="1">
    <citation type="submission" date="2014-05" db="EMBL/GenBank/DDBJ databases">
        <title>The transcriptome of the halophilic microalga Tetraselmis sp. GSL018 isolated from the Great Salt Lake, Utah.</title>
        <authorList>
            <person name="Jinkerson R.E."/>
            <person name="D'Adamo S."/>
            <person name="Posewitz M.C."/>
        </authorList>
    </citation>
    <scope>NUCLEOTIDE SEQUENCE</scope>
    <source>
        <strain evidence="2">GSL018</strain>
    </source>
</reference>
<dbReference type="InterPro" id="IPR013761">
    <property type="entry name" value="SAM/pointed_sf"/>
</dbReference>
<organism evidence="2">
    <name type="scientific">Tetraselmis sp. GSL018</name>
    <dbReference type="NCBI Taxonomy" id="582737"/>
    <lineage>
        <taxon>Eukaryota</taxon>
        <taxon>Viridiplantae</taxon>
        <taxon>Chlorophyta</taxon>
        <taxon>core chlorophytes</taxon>
        <taxon>Chlorodendrophyceae</taxon>
        <taxon>Chlorodendrales</taxon>
        <taxon>Chlorodendraceae</taxon>
        <taxon>Tetraselmis</taxon>
    </lineage>
</organism>
<evidence type="ECO:0000259" key="1">
    <source>
        <dbReference type="PROSITE" id="PS50105"/>
    </source>
</evidence>
<name>A0A061SKN4_9CHLO</name>
<dbReference type="SUPFAM" id="SSF47769">
    <property type="entry name" value="SAM/Pointed domain"/>
    <property type="match status" value="1"/>
</dbReference>
<gene>
    <name evidence="2" type="ORF">TSPGSL018_2959</name>
</gene>
<dbReference type="InterPro" id="IPR001660">
    <property type="entry name" value="SAM"/>
</dbReference>
<evidence type="ECO:0000313" key="2">
    <source>
        <dbReference type="EMBL" id="JAC83594.1"/>
    </source>
</evidence>
<protein>
    <recommendedName>
        <fullName evidence="1">SAM domain-containing protein</fullName>
    </recommendedName>
</protein>
<dbReference type="EMBL" id="GBEZ01001372">
    <property type="protein sequence ID" value="JAC83594.1"/>
    <property type="molecule type" value="Transcribed_RNA"/>
</dbReference>
<feature type="domain" description="SAM" evidence="1">
    <location>
        <begin position="25"/>
        <end position="88"/>
    </location>
</feature>
<proteinExistence type="predicted"/>
<dbReference type="PANTHER" id="PTHR46829">
    <property type="entry name" value="STERILE ALPHA MOTIF DOMAIN-CONTAINING PROTEIN 15"/>
    <property type="match status" value="1"/>
</dbReference>
<dbReference type="Pfam" id="PF00536">
    <property type="entry name" value="SAM_1"/>
    <property type="match status" value="1"/>
</dbReference>
<sequence length="116" mass="13440">MLDSYGYASNWEEEPNGVLFPVRDWTVEDVVDWISNLGLFQYCETFRYNSVNGKKLVLIRASDLPKMNITLWDHIQQITHAIDVVTGRPPEVTAPTLQKVFRPKKTSFSIGKFTRY</sequence>
<dbReference type="PANTHER" id="PTHR46829:SF1">
    <property type="entry name" value="STERILE ALPHA MOTIF DOMAIN-CONTAINING PROTEIN 15"/>
    <property type="match status" value="1"/>
</dbReference>
<accession>A0A061SKN4</accession>
<dbReference type="PROSITE" id="PS50105">
    <property type="entry name" value="SAM_DOMAIN"/>
    <property type="match status" value="1"/>
</dbReference>
<dbReference type="AlphaFoldDB" id="A0A061SKN4"/>
<dbReference type="SMART" id="SM00454">
    <property type="entry name" value="SAM"/>
    <property type="match status" value="1"/>
</dbReference>